<evidence type="ECO:0000313" key="3">
    <source>
        <dbReference type="EMBL" id="UUI67739.1"/>
    </source>
</evidence>
<evidence type="ECO:0000256" key="1">
    <source>
        <dbReference type="ARBA" id="ARBA00006817"/>
    </source>
</evidence>
<proteinExistence type="inferred from homology"/>
<dbReference type="RefSeq" id="WP_232418836.1">
    <property type="nucleotide sequence ID" value="NZ_CP101990.1"/>
</dbReference>
<keyword evidence="4" id="KW-1185">Reference proteome</keyword>
<dbReference type="Pfam" id="PF08327">
    <property type="entry name" value="AHSA1"/>
    <property type="match status" value="2"/>
</dbReference>
<protein>
    <submittedName>
        <fullName evidence="3">SRPBCC family protein</fullName>
    </submittedName>
</protein>
<name>A0ABY5KBT1_9ACTN</name>
<dbReference type="Proteomes" id="UP001315860">
    <property type="component" value="Chromosome"/>
</dbReference>
<dbReference type="InterPro" id="IPR023393">
    <property type="entry name" value="START-like_dom_sf"/>
</dbReference>
<reference evidence="3 4" key="1">
    <citation type="submission" date="2022-07" db="EMBL/GenBank/DDBJ databases">
        <title>Novel species in genus Aeromicrobium.</title>
        <authorList>
            <person name="Ye L."/>
        </authorList>
    </citation>
    <scope>NUCLEOTIDE SEQUENCE [LARGE SCALE GENOMIC DNA]</scope>
    <source>
        <strain evidence="4">zg-Y50</strain>
    </source>
</reference>
<sequence length="325" mass="35923">MPITSVSKDTDDLTMTVVAEFPVPVRRLWDAYADPRQLERFWGPVDYPATFTRHDMVAGGESHYVMTGPQGDTSAGYWKFRSVDEGKGFEVEDGFCTHPGVPDHTMPSMRMTFAFEEAEDGSRVTTTTWFASLEDLEKLIGMGMDEGMRCAMGQMDAVLADLSAYAVGSGTTLDLLDDTHVRVSRVVRGTVDQVWAAHQDPALVRRWMLGPDGWVMTTCEVATEVGDTYRYEWAREDGSNGFGFTGELLEAQPPVRSVTTEQMIGMEGEGTRNDLTLTPVEGGTLVSTVITYPSRELRDQILATGMVDGMEISYARLERDVLVPA</sequence>
<dbReference type="CDD" id="cd07814">
    <property type="entry name" value="SRPBCC_CalC_Aha1-like"/>
    <property type="match status" value="1"/>
</dbReference>
<dbReference type="EMBL" id="CP101990">
    <property type="protein sequence ID" value="UUI67739.1"/>
    <property type="molecule type" value="Genomic_DNA"/>
</dbReference>
<dbReference type="InterPro" id="IPR013538">
    <property type="entry name" value="ASHA1/2-like_C"/>
</dbReference>
<evidence type="ECO:0000259" key="2">
    <source>
        <dbReference type="Pfam" id="PF08327"/>
    </source>
</evidence>
<dbReference type="SUPFAM" id="SSF55961">
    <property type="entry name" value="Bet v1-like"/>
    <property type="match status" value="2"/>
</dbReference>
<dbReference type="Gene3D" id="3.30.530.20">
    <property type="match status" value="2"/>
</dbReference>
<gene>
    <name evidence="3" type="ORF">NP095_11085</name>
</gene>
<evidence type="ECO:0000313" key="4">
    <source>
        <dbReference type="Proteomes" id="UP001315860"/>
    </source>
</evidence>
<comment type="similarity">
    <text evidence="1">Belongs to the AHA1 family.</text>
</comment>
<feature type="domain" description="Activator of Hsp90 ATPase homologue 1/2-like C-terminal" evidence="2">
    <location>
        <begin position="23"/>
        <end position="159"/>
    </location>
</feature>
<organism evidence="3 4">
    <name type="scientific">Aeromicrobium duanguangcaii</name>
    <dbReference type="NCBI Taxonomy" id="2968086"/>
    <lineage>
        <taxon>Bacteria</taxon>
        <taxon>Bacillati</taxon>
        <taxon>Actinomycetota</taxon>
        <taxon>Actinomycetes</taxon>
        <taxon>Propionibacteriales</taxon>
        <taxon>Nocardioidaceae</taxon>
        <taxon>Aeromicrobium</taxon>
    </lineage>
</organism>
<accession>A0ABY5KBT1</accession>
<feature type="domain" description="Activator of Hsp90 ATPase homologue 1/2-like C-terminal" evidence="2">
    <location>
        <begin position="190"/>
        <end position="318"/>
    </location>
</feature>